<dbReference type="EMBL" id="FRCS01000001">
    <property type="protein sequence ID" value="SHM36869.1"/>
    <property type="molecule type" value="Genomic_DNA"/>
</dbReference>
<dbReference type="Proteomes" id="UP000184440">
    <property type="component" value="Unassembled WGS sequence"/>
</dbReference>
<organism evidence="3 4">
    <name type="scientific">Cryptosporangium aurantiacum</name>
    <dbReference type="NCBI Taxonomy" id="134849"/>
    <lineage>
        <taxon>Bacteria</taxon>
        <taxon>Bacillati</taxon>
        <taxon>Actinomycetota</taxon>
        <taxon>Actinomycetes</taxon>
        <taxon>Cryptosporangiales</taxon>
        <taxon>Cryptosporangiaceae</taxon>
        <taxon>Cryptosporangium</taxon>
    </lineage>
</organism>
<dbReference type="Gene3D" id="3.60.40.10">
    <property type="entry name" value="PPM-type phosphatase domain"/>
    <property type="match status" value="1"/>
</dbReference>
<dbReference type="AlphaFoldDB" id="A0A1M7I8C1"/>
<dbReference type="PANTHER" id="PTHR43156:SF2">
    <property type="entry name" value="STAGE II SPORULATION PROTEIN E"/>
    <property type="match status" value="1"/>
</dbReference>
<dbReference type="InterPro" id="IPR036457">
    <property type="entry name" value="PPM-type-like_dom_sf"/>
</dbReference>
<keyword evidence="4" id="KW-1185">Reference proteome</keyword>
<evidence type="ECO:0000313" key="3">
    <source>
        <dbReference type="EMBL" id="SHM36869.1"/>
    </source>
</evidence>
<feature type="domain" description="PPM-type phosphatase" evidence="2">
    <location>
        <begin position="177"/>
        <end position="394"/>
    </location>
</feature>
<dbReference type="STRING" id="134849.SAMN05443668_101420"/>
<dbReference type="GO" id="GO:0016791">
    <property type="term" value="F:phosphatase activity"/>
    <property type="evidence" value="ECO:0007669"/>
    <property type="project" value="TreeGrafter"/>
</dbReference>
<dbReference type="InterPro" id="IPR001932">
    <property type="entry name" value="PPM-type_phosphatase-like_dom"/>
</dbReference>
<dbReference type="Pfam" id="PF07228">
    <property type="entry name" value="SpoIIE"/>
    <property type="match status" value="1"/>
</dbReference>
<dbReference type="PANTHER" id="PTHR43156">
    <property type="entry name" value="STAGE II SPORULATION PROTEIN E-RELATED"/>
    <property type="match status" value="1"/>
</dbReference>
<accession>A0A1M7I8C1</accession>
<dbReference type="RefSeq" id="WP_218617235.1">
    <property type="nucleotide sequence ID" value="NZ_FRCS01000001.1"/>
</dbReference>
<keyword evidence="1" id="KW-0378">Hydrolase</keyword>
<name>A0A1M7I8C1_9ACTN</name>
<evidence type="ECO:0000256" key="1">
    <source>
        <dbReference type="ARBA" id="ARBA00022801"/>
    </source>
</evidence>
<dbReference type="SUPFAM" id="SSF81606">
    <property type="entry name" value="PP2C-like"/>
    <property type="match status" value="1"/>
</dbReference>
<evidence type="ECO:0000313" key="4">
    <source>
        <dbReference type="Proteomes" id="UP000184440"/>
    </source>
</evidence>
<evidence type="ECO:0000259" key="2">
    <source>
        <dbReference type="SMART" id="SM00331"/>
    </source>
</evidence>
<dbReference type="SMART" id="SM00331">
    <property type="entry name" value="PP2C_SIG"/>
    <property type="match status" value="1"/>
</dbReference>
<sequence>MSEEMFDGLLQGSHRCHPEDLIDLIATHAAPVGLHDPVLYLADLQQVNLVRVPRGRIRPPIEPDERLPVDTTAVGRVFRRNQVRTVPIPDGRCQIWLPLLDGTERLGVLRLTVDADARHRLDPVLGRRARRLASLVALLVVSKRAYSDTLVELTRRDDMSLSAEMQWGLLPPLTFSTERIVVTGALEPAYQVAGDTFDYGIVDDGVHLALFDAAGHDLNSAVVVGLAAAAYRRGRRAGLDLVELGDTIDRTVAARFGPPELVTGVLAHFDAGTGGLQWVLRGHPPPVLLRDGKWVKTLEIKPGLPMGIGVHRPTELGTVQLEPGDRLLFYTDGVTEARDAEGAEFGLDRLVDFVIRREADQLPPPETLRRLIRTILDHQHGHLQDDATVLLVEWRP</sequence>
<gene>
    <name evidence="3" type="ORF">SAMN05443668_101420</name>
</gene>
<reference evidence="3 4" key="1">
    <citation type="submission" date="2016-11" db="EMBL/GenBank/DDBJ databases">
        <authorList>
            <person name="Jaros S."/>
            <person name="Januszkiewicz K."/>
            <person name="Wedrychowicz H."/>
        </authorList>
    </citation>
    <scope>NUCLEOTIDE SEQUENCE [LARGE SCALE GENOMIC DNA]</scope>
    <source>
        <strain evidence="3 4">DSM 46144</strain>
    </source>
</reference>
<proteinExistence type="predicted"/>
<dbReference type="InterPro" id="IPR052016">
    <property type="entry name" value="Bact_Sigma-Reg"/>
</dbReference>
<protein>
    <submittedName>
        <fullName evidence="3">Stage II sporulation protein E (SpoIIE)</fullName>
    </submittedName>
</protein>